<accession>A0A381DLC7</accession>
<reference evidence="1 2" key="1">
    <citation type="submission" date="2018-06" db="EMBL/GenBank/DDBJ databases">
        <authorList>
            <consortium name="Pathogen Informatics"/>
            <person name="Doyle S."/>
        </authorList>
    </citation>
    <scope>NUCLEOTIDE SEQUENCE [LARGE SCALE GENOMIC DNA]</scope>
    <source>
        <strain evidence="1 2">NCTC12475</strain>
    </source>
</reference>
<dbReference type="Gene3D" id="3.40.50.300">
    <property type="entry name" value="P-loop containing nucleotide triphosphate hydrolases"/>
    <property type="match status" value="1"/>
</dbReference>
<gene>
    <name evidence="1" type="ORF">NCTC12475_01587</name>
</gene>
<dbReference type="GeneID" id="93090228"/>
<dbReference type="AlphaFoldDB" id="A0A381DLC7"/>
<sequence>MQSEIIISNDFESIKNEILANYDINDIRFFEVDEFLVEDARDIIKESYIAEVSEKLIVIMAKSYRIEAQNALLKILEEPPKNIFFCIVTTSKSLLLPTIKSRLVIKNRLKKIQRSEIGLNLKKLELKEIVEFIDEKSALQRSDKLDKNELLKLFDDILYAAFIQGINFSANELEYFYKLSTLITLNAKPHTILTPLLLMIYKK</sequence>
<dbReference type="EMBL" id="UFVD01000001">
    <property type="protein sequence ID" value="SUX11367.1"/>
    <property type="molecule type" value="Genomic_DNA"/>
</dbReference>
<proteinExistence type="predicted"/>
<name>A0A381DLC7_9BACT</name>
<keyword evidence="2" id="KW-1185">Reference proteome</keyword>
<dbReference type="NCBIfam" id="NF006296">
    <property type="entry name" value="PRK08485.1"/>
    <property type="match status" value="1"/>
</dbReference>
<dbReference type="InterPro" id="IPR027417">
    <property type="entry name" value="P-loop_NTPase"/>
</dbReference>
<protein>
    <submittedName>
        <fullName evidence="1">DNA polymerase III subunit delta</fullName>
    </submittedName>
</protein>
<dbReference type="OrthoDB" id="9811073at2"/>
<dbReference type="SUPFAM" id="SSF52540">
    <property type="entry name" value="P-loop containing nucleoside triphosphate hydrolases"/>
    <property type="match status" value="1"/>
</dbReference>
<dbReference type="STRING" id="32024.GCA_000788295_00886"/>
<dbReference type="RefSeq" id="WP_089182106.1">
    <property type="nucleotide sequence ID" value="NZ_CP043427.1"/>
</dbReference>
<evidence type="ECO:0000313" key="1">
    <source>
        <dbReference type="EMBL" id="SUX11367.1"/>
    </source>
</evidence>
<organism evidence="1 2">
    <name type="scientific">Campylobacter sputorum subsp. sputorum</name>
    <dbReference type="NCBI Taxonomy" id="32024"/>
    <lineage>
        <taxon>Bacteria</taxon>
        <taxon>Pseudomonadati</taxon>
        <taxon>Campylobacterota</taxon>
        <taxon>Epsilonproteobacteria</taxon>
        <taxon>Campylobacterales</taxon>
        <taxon>Campylobacteraceae</taxon>
        <taxon>Campylobacter</taxon>
    </lineage>
</organism>
<dbReference type="Pfam" id="PF13177">
    <property type="entry name" value="DNA_pol3_delta2"/>
    <property type="match status" value="1"/>
</dbReference>
<evidence type="ECO:0000313" key="2">
    <source>
        <dbReference type="Proteomes" id="UP000254920"/>
    </source>
</evidence>
<dbReference type="Proteomes" id="UP000254920">
    <property type="component" value="Unassembled WGS sequence"/>
</dbReference>